<evidence type="ECO:0000256" key="5">
    <source>
        <dbReference type="HAMAP-Rule" id="MF_00839"/>
    </source>
</evidence>
<evidence type="ECO:0000256" key="1">
    <source>
        <dbReference type="ARBA" id="ARBA00022490"/>
    </source>
</evidence>
<dbReference type="NCBIfam" id="TIGR00741">
    <property type="entry name" value="yfiA"/>
    <property type="match status" value="1"/>
</dbReference>
<proteinExistence type="inferred from homology"/>
<dbReference type="InterPro" id="IPR032528">
    <property type="entry name" value="Ribosom_S30AE_C"/>
</dbReference>
<dbReference type="Pfam" id="PF02482">
    <property type="entry name" value="Ribosomal_S30AE"/>
    <property type="match status" value="1"/>
</dbReference>
<dbReference type="InterPro" id="IPR003489">
    <property type="entry name" value="RHF/RaiA"/>
</dbReference>
<keyword evidence="2 5" id="KW-0810">Translation regulation</keyword>
<dbReference type="PANTHER" id="PTHR33231">
    <property type="entry name" value="30S RIBOSOMAL PROTEIN"/>
    <property type="match status" value="1"/>
</dbReference>
<comment type="caution">
    <text evidence="8">The sequence shown here is derived from an EMBL/GenBank/DDBJ whole genome shotgun (WGS) entry which is preliminary data.</text>
</comment>
<dbReference type="Pfam" id="PF16321">
    <property type="entry name" value="Ribosom_S30AE_C"/>
    <property type="match status" value="1"/>
</dbReference>
<dbReference type="FunFam" id="3.30.505.50:FF:000002">
    <property type="entry name" value="Ribosome hibernation promoting factor"/>
    <property type="match status" value="1"/>
</dbReference>
<dbReference type="InterPro" id="IPR036567">
    <property type="entry name" value="RHF-like"/>
</dbReference>
<comment type="similarity">
    <text evidence="5">Belongs to the HPF/YfiA ribosome-associated protein family. Long HPF subfamily.</text>
</comment>
<keyword evidence="1 5" id="KW-0963">Cytoplasm</keyword>
<comment type="subcellular location">
    <subcellularLocation>
        <location evidence="5">Cytoplasm</location>
    </subcellularLocation>
</comment>
<dbReference type="HAMAP" id="MF_00839">
    <property type="entry name" value="HPF"/>
    <property type="match status" value="1"/>
</dbReference>
<evidence type="ECO:0000256" key="4">
    <source>
        <dbReference type="ARBA" id="ARBA00041148"/>
    </source>
</evidence>
<keyword evidence="6" id="KW-0175">Coiled coil</keyword>
<dbReference type="AlphaFoldDB" id="A0A7V3YH76"/>
<organism evidence="8">
    <name type="scientific">Candidatus Caldatribacterium californiense</name>
    <dbReference type="NCBI Taxonomy" id="1454726"/>
    <lineage>
        <taxon>Bacteria</taxon>
        <taxon>Pseudomonadati</taxon>
        <taxon>Atribacterota</taxon>
        <taxon>Atribacteria</taxon>
        <taxon>Atribacterales</taxon>
        <taxon>Candidatus Caldatribacteriaceae</taxon>
        <taxon>Candidatus Caldatribacterium</taxon>
    </lineage>
</organism>
<protein>
    <recommendedName>
        <fullName evidence="4 5">Ribosome hibernation promoting factor</fullName>
        <shortName evidence="5">HPF</shortName>
    </recommendedName>
</protein>
<dbReference type="InterPro" id="IPR050574">
    <property type="entry name" value="HPF/YfiA_ribosome-assoc"/>
</dbReference>
<dbReference type="SUPFAM" id="SSF69754">
    <property type="entry name" value="Ribosome binding protein Y (YfiA homologue)"/>
    <property type="match status" value="1"/>
</dbReference>
<accession>A0A7V3YH76</accession>
<comment type="subunit">
    <text evidence="3">Associates exclusively with 100S ribosomes, which are dimers of 70S ribosomes.</text>
</comment>
<comment type="subunit">
    <text evidence="5">Interacts with 100S ribosomes.</text>
</comment>
<dbReference type="GO" id="GO:0045900">
    <property type="term" value="P:negative regulation of translational elongation"/>
    <property type="evidence" value="ECO:0007669"/>
    <property type="project" value="TreeGrafter"/>
</dbReference>
<dbReference type="InterPro" id="IPR038416">
    <property type="entry name" value="Ribosom_S30AE_C_sf"/>
</dbReference>
<dbReference type="Gene3D" id="3.30.505.50">
    <property type="entry name" value="Sigma 54 modulation/S30EA ribosomal protein, C-terminal domain"/>
    <property type="match status" value="1"/>
</dbReference>
<name>A0A7V3YH76_9BACT</name>
<dbReference type="PANTHER" id="PTHR33231:SF1">
    <property type="entry name" value="30S RIBOSOMAL PROTEIN"/>
    <property type="match status" value="1"/>
</dbReference>
<gene>
    <name evidence="8" type="primary">raiA</name>
    <name evidence="5" type="synonym">hpf</name>
    <name evidence="8" type="ORF">ENV30_05600</name>
</gene>
<dbReference type="CDD" id="cd00552">
    <property type="entry name" value="RaiA"/>
    <property type="match status" value="1"/>
</dbReference>
<evidence type="ECO:0000256" key="6">
    <source>
        <dbReference type="SAM" id="Coils"/>
    </source>
</evidence>
<dbReference type="GO" id="GO:0043024">
    <property type="term" value="F:ribosomal small subunit binding"/>
    <property type="evidence" value="ECO:0007669"/>
    <property type="project" value="TreeGrafter"/>
</dbReference>
<evidence type="ECO:0000256" key="3">
    <source>
        <dbReference type="ARBA" id="ARBA00038695"/>
    </source>
</evidence>
<evidence type="ECO:0000259" key="7">
    <source>
        <dbReference type="Pfam" id="PF16321"/>
    </source>
</evidence>
<dbReference type="Gene3D" id="3.30.160.100">
    <property type="entry name" value="Ribosome hibernation promotion factor-like"/>
    <property type="match status" value="1"/>
</dbReference>
<evidence type="ECO:0000313" key="8">
    <source>
        <dbReference type="EMBL" id="HGI30766.1"/>
    </source>
</evidence>
<dbReference type="EMBL" id="DTFV01000078">
    <property type="protein sequence ID" value="HGI30766.1"/>
    <property type="molecule type" value="Genomic_DNA"/>
</dbReference>
<comment type="function">
    <text evidence="5">Required for dimerization of active 70S ribosomes into 100S ribosomes in stationary phase; 100S ribosomes are translationally inactive and sometimes present during exponential growth.</text>
</comment>
<reference evidence="8" key="1">
    <citation type="journal article" date="2020" name="mSystems">
        <title>Genome- and Community-Level Interaction Insights into Carbon Utilization and Element Cycling Functions of Hydrothermarchaeota in Hydrothermal Sediment.</title>
        <authorList>
            <person name="Zhou Z."/>
            <person name="Liu Y."/>
            <person name="Xu W."/>
            <person name="Pan J."/>
            <person name="Luo Z.H."/>
            <person name="Li M."/>
        </authorList>
    </citation>
    <scope>NUCLEOTIDE SEQUENCE [LARGE SCALE GENOMIC DNA]</scope>
    <source>
        <strain evidence="8">SpSt-747</strain>
    </source>
</reference>
<sequence length="179" mass="21151">MEIVVRGKNVEITDFIRDHVTKKLAKLERFFKRILDVTVHFYSERGRIKVEVTMTASGVVLRGEGEGPDWRTAFDEVLEKLERQVKRHKEKLERKGLLRKEELVTLEEIPGETEEEMKVSDRVVKVKEFILRPMSLEDAILQMELLGHTFFVFKDLERERVQVVYKRKDGNYGLIDLVY</sequence>
<feature type="coiled-coil region" evidence="6">
    <location>
        <begin position="71"/>
        <end position="98"/>
    </location>
</feature>
<dbReference type="InterPro" id="IPR034694">
    <property type="entry name" value="HPF_long/plastid"/>
</dbReference>
<dbReference type="GO" id="GO:0022627">
    <property type="term" value="C:cytosolic small ribosomal subunit"/>
    <property type="evidence" value="ECO:0007669"/>
    <property type="project" value="TreeGrafter"/>
</dbReference>
<feature type="domain" description="Sigma 54 modulation/S30EA ribosomal protein C-terminal" evidence="7">
    <location>
        <begin position="121"/>
        <end position="174"/>
    </location>
</feature>
<evidence type="ECO:0000256" key="2">
    <source>
        <dbReference type="ARBA" id="ARBA00022845"/>
    </source>
</evidence>